<sequence>MIWVQCDMHIPDSAFFWNHQCLRRNSRLKPAVYTECLSSAFDPMIIASPIVTKLLNRKPGYQCMCSFPWDSKALFKKKMSDEQKFDSKKANGTISSDIKSDKGPHLMPTLAESSLESKGYRNQEKLKNVDLPPVPSVNLPGWIFLNCKVQGTVRDRRIKNNPNGDIYTLSLSRFQFYQRKGVGAEIQKLVEVGPLDNTCNSKTHNGRVRDYCSQMLSI</sequence>
<proteinExistence type="predicted"/>
<dbReference type="Proteomes" id="UP000700334">
    <property type="component" value="Unassembled WGS sequence"/>
</dbReference>
<evidence type="ECO:0000313" key="1">
    <source>
        <dbReference type="EMBL" id="KAG8511087.1"/>
    </source>
</evidence>
<feature type="non-terminal residue" evidence="1">
    <location>
        <position position="1"/>
    </location>
</feature>
<comment type="caution">
    <text evidence="1">The sequence shown here is derived from an EMBL/GenBank/DDBJ whole genome shotgun (WGS) entry which is preliminary data.</text>
</comment>
<keyword evidence="2" id="KW-1185">Reference proteome</keyword>
<accession>A0A8J6DIU0</accession>
<evidence type="ECO:0000313" key="2">
    <source>
        <dbReference type="Proteomes" id="UP000700334"/>
    </source>
</evidence>
<reference evidence="1" key="1">
    <citation type="journal article" date="2021" name="Evol. Appl.">
        <title>The genome of the Pyrenean desman and the effects of bottlenecks and inbreeding on the genomic landscape of an endangered species.</title>
        <authorList>
            <person name="Escoda L."/>
            <person name="Castresana J."/>
        </authorList>
    </citation>
    <scope>NUCLEOTIDE SEQUENCE</scope>
    <source>
        <strain evidence="1">IBE-C5619</strain>
    </source>
</reference>
<protein>
    <submittedName>
        <fullName evidence="1">Selenocysteine insertion sequence-binding protein 2</fullName>
    </submittedName>
</protein>
<organism evidence="1 2">
    <name type="scientific">Galemys pyrenaicus</name>
    <name type="common">Iberian desman</name>
    <name type="synonym">Pyrenean desman</name>
    <dbReference type="NCBI Taxonomy" id="202257"/>
    <lineage>
        <taxon>Eukaryota</taxon>
        <taxon>Metazoa</taxon>
        <taxon>Chordata</taxon>
        <taxon>Craniata</taxon>
        <taxon>Vertebrata</taxon>
        <taxon>Euteleostomi</taxon>
        <taxon>Mammalia</taxon>
        <taxon>Eutheria</taxon>
        <taxon>Laurasiatheria</taxon>
        <taxon>Eulipotyphla</taxon>
        <taxon>Talpidae</taxon>
        <taxon>Galemys</taxon>
    </lineage>
</organism>
<gene>
    <name evidence="1" type="ORF">J0S82_017893</name>
</gene>
<dbReference type="AlphaFoldDB" id="A0A8J6DIU0"/>
<dbReference type="EMBL" id="JAGFMF010011858">
    <property type="protein sequence ID" value="KAG8511087.1"/>
    <property type="molecule type" value="Genomic_DNA"/>
</dbReference>
<name>A0A8J6DIU0_GALPY</name>